<evidence type="ECO:0000256" key="2">
    <source>
        <dbReference type="ARBA" id="ARBA00022448"/>
    </source>
</evidence>
<comment type="function">
    <text evidence="8">F(1)F(0) ATP synthase produces ATP from ADP in the presence of a proton or sodium gradient. F-type ATPases consist of two structural domains, F(1) containing the extramembraneous catalytic core and F(0) containing the membrane proton channel, linked together by a central stalk and a peripheral stalk. During catalysis, ATP synthesis in the catalytic domain of F(1) is coupled via a rotary mechanism of the central stalk subunits to proton translocation.</text>
</comment>
<comment type="function">
    <text evidence="8">This protein is part of the stalk that links CF(0) to CF(1). It either transmits conformational changes from CF(0) to CF(1) or is implicated in proton conduction.</text>
</comment>
<dbReference type="GO" id="GO:0005886">
    <property type="term" value="C:plasma membrane"/>
    <property type="evidence" value="ECO:0007669"/>
    <property type="project" value="UniProtKB-SubCell"/>
</dbReference>
<accession>A0A556PMU7</accession>
<dbReference type="EMBL" id="VMHE01000008">
    <property type="protein sequence ID" value="TSJ65701.1"/>
    <property type="molecule type" value="Genomic_DNA"/>
</dbReference>
<dbReference type="Proteomes" id="UP000316425">
    <property type="component" value="Unassembled WGS sequence"/>
</dbReference>
<keyword evidence="8" id="KW-1003">Cell membrane</keyword>
<dbReference type="NCBIfam" id="TIGR01145">
    <property type="entry name" value="ATP_synt_delta"/>
    <property type="match status" value="1"/>
</dbReference>
<gene>
    <name evidence="8" type="primary">atpH</name>
    <name evidence="9" type="ORF">FPQ13_06515</name>
</gene>
<dbReference type="PRINTS" id="PR00125">
    <property type="entry name" value="ATPASEDELTA"/>
</dbReference>
<evidence type="ECO:0000313" key="10">
    <source>
        <dbReference type="Proteomes" id="UP000316425"/>
    </source>
</evidence>
<evidence type="ECO:0000313" key="9">
    <source>
        <dbReference type="EMBL" id="TSJ65701.1"/>
    </source>
</evidence>
<organism evidence="9 10">
    <name type="scientific">Allobacillus salarius</name>
    <dbReference type="NCBI Taxonomy" id="1955272"/>
    <lineage>
        <taxon>Bacteria</taxon>
        <taxon>Bacillati</taxon>
        <taxon>Bacillota</taxon>
        <taxon>Bacilli</taxon>
        <taxon>Bacillales</taxon>
        <taxon>Bacillaceae</taxon>
        <taxon>Allobacillus</taxon>
    </lineage>
</organism>
<keyword evidence="3 8" id="KW-0375">Hydrogen ion transport</keyword>
<dbReference type="Gene3D" id="1.10.520.20">
    <property type="entry name" value="N-terminal domain of the delta subunit of the F1F0-ATP synthase"/>
    <property type="match status" value="1"/>
</dbReference>
<protein>
    <recommendedName>
        <fullName evidence="8">ATP synthase subunit delta</fullName>
    </recommendedName>
    <alternativeName>
        <fullName evidence="8">ATP synthase F(1) sector subunit delta</fullName>
    </alternativeName>
    <alternativeName>
        <fullName evidence="8">F-type ATPase subunit delta</fullName>
        <shortName evidence="8">F-ATPase subunit delta</shortName>
    </alternativeName>
</protein>
<keyword evidence="10" id="KW-1185">Reference proteome</keyword>
<dbReference type="RefSeq" id="WP_144088526.1">
    <property type="nucleotide sequence ID" value="NZ_VMHE01000008.1"/>
</dbReference>
<evidence type="ECO:0000256" key="8">
    <source>
        <dbReference type="HAMAP-Rule" id="MF_01416"/>
    </source>
</evidence>
<keyword evidence="6 8" id="KW-0139">CF(1)</keyword>
<dbReference type="Pfam" id="PF00213">
    <property type="entry name" value="OSCP"/>
    <property type="match status" value="1"/>
</dbReference>
<keyword evidence="2 8" id="KW-0813">Transport</keyword>
<dbReference type="OrthoDB" id="9802471at2"/>
<dbReference type="InterPro" id="IPR020781">
    <property type="entry name" value="ATPase_OSCP/d_CS"/>
</dbReference>
<dbReference type="GO" id="GO:0045259">
    <property type="term" value="C:proton-transporting ATP synthase complex"/>
    <property type="evidence" value="ECO:0007669"/>
    <property type="project" value="UniProtKB-KW"/>
</dbReference>
<dbReference type="InterPro" id="IPR000711">
    <property type="entry name" value="ATPase_OSCP/dsu"/>
</dbReference>
<proteinExistence type="inferred from homology"/>
<evidence type="ECO:0000256" key="4">
    <source>
        <dbReference type="ARBA" id="ARBA00023065"/>
    </source>
</evidence>
<comment type="subcellular location">
    <subcellularLocation>
        <location evidence="8">Cell membrane</location>
        <topology evidence="8">Peripheral membrane protein</topology>
    </subcellularLocation>
    <subcellularLocation>
        <location evidence="1">Membrane</location>
    </subcellularLocation>
</comment>
<dbReference type="SUPFAM" id="SSF47928">
    <property type="entry name" value="N-terminal domain of the delta subunit of the F1F0-ATP synthase"/>
    <property type="match status" value="1"/>
</dbReference>
<dbReference type="AlphaFoldDB" id="A0A556PMU7"/>
<evidence type="ECO:0000256" key="7">
    <source>
        <dbReference type="ARBA" id="ARBA00023310"/>
    </source>
</evidence>
<dbReference type="NCBIfam" id="NF004403">
    <property type="entry name" value="PRK05758.2-4"/>
    <property type="match status" value="1"/>
</dbReference>
<comment type="caution">
    <text evidence="9">The sequence shown here is derived from an EMBL/GenBank/DDBJ whole genome shotgun (WGS) entry which is preliminary data.</text>
</comment>
<dbReference type="HAMAP" id="MF_01416">
    <property type="entry name" value="ATP_synth_delta_bact"/>
    <property type="match status" value="1"/>
</dbReference>
<reference evidence="9 10" key="1">
    <citation type="submission" date="2019-07" db="EMBL/GenBank/DDBJ databases">
        <title>Allobacillus sp. nov. SKP isolated from shrimp paste of Euphausiacea.</title>
        <authorList>
            <person name="Kanchanasin P."/>
            <person name="Tanasupawat S."/>
            <person name="Shi W."/>
            <person name="Wu L."/>
            <person name="Ma J."/>
        </authorList>
    </citation>
    <scope>NUCLEOTIDE SEQUENCE [LARGE SCALE GENOMIC DNA]</scope>
    <source>
        <strain evidence="9 10">SKP4-8</strain>
    </source>
</reference>
<evidence type="ECO:0000256" key="1">
    <source>
        <dbReference type="ARBA" id="ARBA00004370"/>
    </source>
</evidence>
<evidence type="ECO:0000256" key="6">
    <source>
        <dbReference type="ARBA" id="ARBA00023196"/>
    </source>
</evidence>
<keyword evidence="5 8" id="KW-0472">Membrane</keyword>
<dbReference type="PROSITE" id="PS00389">
    <property type="entry name" value="ATPASE_DELTA"/>
    <property type="match status" value="1"/>
</dbReference>
<comment type="similarity">
    <text evidence="8">Belongs to the ATPase delta chain family.</text>
</comment>
<keyword evidence="7 8" id="KW-0066">ATP synthesis</keyword>
<evidence type="ECO:0000256" key="5">
    <source>
        <dbReference type="ARBA" id="ARBA00023136"/>
    </source>
</evidence>
<sequence length="181" mass="20419">MSNSIVAKRYAVALYELGKEKASLDSFENELNVLAEVYENEPAFSTYMNNPRVSTEDKKNFVRNTFEDLTKDLVNTLLLLVDKGRVEIIPDMVHSFVEMKNEASGVAEADVYSVRELSPEELAQVEKVFARRLNLNTLRMNNIVDTSLLGGIRVQIGNKIYDGTLATQLKRLEQNLTSANK</sequence>
<name>A0A556PMU7_9BACI</name>
<dbReference type="GO" id="GO:0046933">
    <property type="term" value="F:proton-transporting ATP synthase activity, rotational mechanism"/>
    <property type="evidence" value="ECO:0007669"/>
    <property type="project" value="UniProtKB-UniRule"/>
</dbReference>
<dbReference type="PANTHER" id="PTHR11910">
    <property type="entry name" value="ATP SYNTHASE DELTA CHAIN"/>
    <property type="match status" value="1"/>
</dbReference>
<keyword evidence="4 8" id="KW-0406">Ion transport</keyword>
<dbReference type="InterPro" id="IPR026015">
    <property type="entry name" value="ATP_synth_OSCP/delta_N_sf"/>
</dbReference>
<evidence type="ECO:0000256" key="3">
    <source>
        <dbReference type="ARBA" id="ARBA00022781"/>
    </source>
</evidence>